<gene>
    <name evidence="2" type="ORF">ACFOD6_07745</name>
</gene>
<protein>
    <submittedName>
        <fullName evidence="2">Uncharacterized protein</fullName>
    </submittedName>
</protein>
<organism evidence="2 3">
    <name type="scientific">Tabrizicola soli</name>
    <dbReference type="NCBI Taxonomy" id="2185115"/>
    <lineage>
        <taxon>Bacteria</taxon>
        <taxon>Pseudomonadati</taxon>
        <taxon>Pseudomonadota</taxon>
        <taxon>Alphaproteobacteria</taxon>
        <taxon>Rhodobacterales</taxon>
        <taxon>Paracoccaceae</taxon>
        <taxon>Tabrizicola</taxon>
    </lineage>
</organism>
<accession>A0ABV7DTH5</accession>
<evidence type="ECO:0000313" key="3">
    <source>
        <dbReference type="Proteomes" id="UP001595445"/>
    </source>
</evidence>
<dbReference type="Proteomes" id="UP001595445">
    <property type="component" value="Unassembled WGS sequence"/>
</dbReference>
<proteinExistence type="predicted"/>
<sequence>MPNEPKPAAAKRTPPQDRSNAAGDQEGSPHRSEEFDRVNPARQVPDPDQGRE</sequence>
<feature type="compositionally biased region" description="Basic and acidic residues" evidence="1">
    <location>
        <begin position="27"/>
        <end position="39"/>
    </location>
</feature>
<reference evidence="3" key="1">
    <citation type="journal article" date="2019" name="Int. J. Syst. Evol. Microbiol.">
        <title>The Global Catalogue of Microorganisms (GCM) 10K type strain sequencing project: providing services to taxonomists for standard genome sequencing and annotation.</title>
        <authorList>
            <consortium name="The Broad Institute Genomics Platform"/>
            <consortium name="The Broad Institute Genome Sequencing Center for Infectious Disease"/>
            <person name="Wu L."/>
            <person name="Ma J."/>
        </authorList>
    </citation>
    <scope>NUCLEOTIDE SEQUENCE [LARGE SCALE GENOMIC DNA]</scope>
    <source>
        <strain evidence="3">KCTC 62102</strain>
    </source>
</reference>
<evidence type="ECO:0000256" key="1">
    <source>
        <dbReference type="SAM" id="MobiDB-lite"/>
    </source>
</evidence>
<name>A0ABV7DTH5_9RHOB</name>
<dbReference type="RefSeq" id="WP_197643136.1">
    <property type="nucleotide sequence ID" value="NZ_JAEACP010000008.1"/>
</dbReference>
<keyword evidence="3" id="KW-1185">Reference proteome</keyword>
<evidence type="ECO:0000313" key="2">
    <source>
        <dbReference type="EMBL" id="MFC3085940.1"/>
    </source>
</evidence>
<dbReference type="EMBL" id="JBHRSM010000013">
    <property type="protein sequence ID" value="MFC3085940.1"/>
    <property type="molecule type" value="Genomic_DNA"/>
</dbReference>
<feature type="region of interest" description="Disordered" evidence="1">
    <location>
        <begin position="1"/>
        <end position="52"/>
    </location>
</feature>
<comment type="caution">
    <text evidence="2">The sequence shown here is derived from an EMBL/GenBank/DDBJ whole genome shotgun (WGS) entry which is preliminary data.</text>
</comment>